<evidence type="ECO:0000313" key="1">
    <source>
        <dbReference type="EMBL" id="OAI21019.1"/>
    </source>
</evidence>
<dbReference type="STRING" id="702114.A1355_00100"/>
<dbReference type="RefSeq" id="WP_064027176.1">
    <property type="nucleotide sequence ID" value="NZ_LUUK01000112.1"/>
</dbReference>
<proteinExistence type="predicted"/>
<gene>
    <name evidence="1" type="ORF">A1355_00100</name>
</gene>
<dbReference type="OrthoDB" id="8565179at2"/>
<evidence type="ECO:0000313" key="2">
    <source>
        <dbReference type="Proteomes" id="UP000077628"/>
    </source>
</evidence>
<dbReference type="InterPro" id="IPR053841">
    <property type="entry name" value="MksE"/>
</dbReference>
<keyword evidence="2" id="KW-1185">Reference proteome</keyword>
<organism evidence="1 2">
    <name type="scientific">Methylomonas koyamae</name>
    <dbReference type="NCBI Taxonomy" id="702114"/>
    <lineage>
        <taxon>Bacteria</taxon>
        <taxon>Pseudomonadati</taxon>
        <taxon>Pseudomonadota</taxon>
        <taxon>Gammaproteobacteria</taxon>
        <taxon>Methylococcales</taxon>
        <taxon>Methylococcaceae</taxon>
        <taxon>Methylomonas</taxon>
    </lineage>
</organism>
<dbReference type="AlphaFoldDB" id="A0A177NUV2"/>
<accession>A0A177NUV2</accession>
<dbReference type="Pfam" id="PF21980">
    <property type="entry name" value="MksE"/>
    <property type="match status" value="1"/>
</dbReference>
<name>A0A177NUV2_9GAMM</name>
<dbReference type="Proteomes" id="UP000077628">
    <property type="component" value="Unassembled WGS sequence"/>
</dbReference>
<dbReference type="EMBL" id="LUUK01000112">
    <property type="protein sequence ID" value="OAI21019.1"/>
    <property type="molecule type" value="Genomic_DNA"/>
</dbReference>
<sequence>MFDVLLKRLLQGEFICEISDENGFRFLQQADNAEQVDEFLSRLQYRLSKTQNSLAYYAAYRQIDAGARRDIQRLFQQFRVELQPVVEWLDMMMACLHRDTALSPGDTLSFGALLQVIESNQALADRLQTFGRFKDFVCTDDAVKSRLEKLLKTLDQWGYLQLSNRDTLIYQVTGKLDYFYQALQFIKEHEQLPITQDEDDVAQESLF</sequence>
<evidence type="ECO:0008006" key="3">
    <source>
        <dbReference type="Google" id="ProtNLM"/>
    </source>
</evidence>
<protein>
    <recommendedName>
        <fullName evidence="3">DUF4194 domain-containing protein</fullName>
    </recommendedName>
</protein>
<reference evidence="2" key="1">
    <citation type="submission" date="2016-03" db="EMBL/GenBank/DDBJ databases">
        <authorList>
            <person name="Heylen K."/>
            <person name="De Vos P."/>
            <person name="Vekeman B."/>
        </authorList>
    </citation>
    <scope>NUCLEOTIDE SEQUENCE [LARGE SCALE GENOMIC DNA]</scope>
    <source>
        <strain evidence="2">R-45383</strain>
    </source>
</reference>
<comment type="caution">
    <text evidence="1">The sequence shown here is derived from an EMBL/GenBank/DDBJ whole genome shotgun (WGS) entry which is preliminary data.</text>
</comment>